<dbReference type="AlphaFoldDB" id="A0A1Y2C631"/>
<evidence type="ECO:0000313" key="2">
    <source>
        <dbReference type="EMBL" id="ORY42337.1"/>
    </source>
</evidence>
<evidence type="ECO:0008006" key="4">
    <source>
        <dbReference type="Google" id="ProtNLM"/>
    </source>
</evidence>
<organism evidence="2 3">
    <name type="scientific">Rhizoclosmatium globosum</name>
    <dbReference type="NCBI Taxonomy" id="329046"/>
    <lineage>
        <taxon>Eukaryota</taxon>
        <taxon>Fungi</taxon>
        <taxon>Fungi incertae sedis</taxon>
        <taxon>Chytridiomycota</taxon>
        <taxon>Chytridiomycota incertae sedis</taxon>
        <taxon>Chytridiomycetes</taxon>
        <taxon>Chytridiales</taxon>
        <taxon>Chytriomycetaceae</taxon>
        <taxon>Rhizoclosmatium</taxon>
    </lineage>
</organism>
<dbReference type="OrthoDB" id="3338772at2759"/>
<evidence type="ECO:0000313" key="3">
    <source>
        <dbReference type="Proteomes" id="UP000193642"/>
    </source>
</evidence>
<sequence length="525" mass="61242">MSTSSPTKTSTYPVSYFKILIAFGSAALIIGSIGILRHEKRIDRFIKLSNDGPHIQNVSSVPELISTIKNLANETTDCFLQNQKCDFDYEFTPVPHILTADRKRSDVKPRTWIRHETRLNGTRKINVLYFNERKDYLMKTDRYFYDEVTAAVSHPRLEVRVWGPGWEGYIPKLTSSENIRRTFPNISFDIIYSKTRHFNITSTTAVVIHGTADCHQHNCLRDDVYPTHADAITFRYAGLILEFARPEQWASREKQRIKKLFPNLNATQRQNMEQPMPFFFHSPDCADDTLLHPIPGRKEWEQFRPHKIRLIGSHQKELYPLRYTIWKGIKSGKIKNAEVYEHVGNTLNKPTKKTIPSQQLEIGIFDPNDPVISHHRKNQQNWANVLATTQICVFDSSIVRKAIRKFQESFLSGCVVASDIPLEMEDIFRDVVIPLRVDMGVHEINEILQTYLQDTKRLRWMAKEAFKRARMHLTCRNKVDRLLQAAAMVLRGERGYWFPFGFSATCRKFWTGDKYTTEWCRNNKR</sequence>
<proteinExistence type="predicted"/>
<feature type="transmembrane region" description="Helical" evidence="1">
    <location>
        <begin position="15"/>
        <end position="36"/>
    </location>
</feature>
<comment type="caution">
    <text evidence="2">The sequence shown here is derived from an EMBL/GenBank/DDBJ whole genome shotgun (WGS) entry which is preliminary data.</text>
</comment>
<keyword evidence="1" id="KW-1133">Transmembrane helix</keyword>
<gene>
    <name evidence="2" type="ORF">BCR33DRAFT_767198</name>
</gene>
<evidence type="ECO:0000256" key="1">
    <source>
        <dbReference type="SAM" id="Phobius"/>
    </source>
</evidence>
<protein>
    <recommendedName>
        <fullName evidence="4">Glycosyl transferase CAP10 domain-containing protein</fullName>
    </recommendedName>
</protein>
<keyword evidence="1" id="KW-0812">Transmembrane</keyword>
<name>A0A1Y2C631_9FUNG</name>
<reference evidence="2 3" key="1">
    <citation type="submission" date="2016-07" db="EMBL/GenBank/DDBJ databases">
        <title>Pervasive Adenine N6-methylation of Active Genes in Fungi.</title>
        <authorList>
            <consortium name="DOE Joint Genome Institute"/>
            <person name="Mondo S.J."/>
            <person name="Dannebaum R.O."/>
            <person name="Kuo R.C."/>
            <person name="Labutti K."/>
            <person name="Haridas S."/>
            <person name="Kuo A."/>
            <person name="Salamov A."/>
            <person name="Ahrendt S.R."/>
            <person name="Lipzen A."/>
            <person name="Sullivan W."/>
            <person name="Andreopoulos W.B."/>
            <person name="Clum A."/>
            <person name="Lindquist E."/>
            <person name="Daum C."/>
            <person name="Ramamoorthy G.K."/>
            <person name="Gryganskyi A."/>
            <person name="Culley D."/>
            <person name="Magnuson J.K."/>
            <person name="James T.Y."/>
            <person name="O'Malley M.A."/>
            <person name="Stajich J.E."/>
            <person name="Spatafora J.W."/>
            <person name="Visel A."/>
            <person name="Grigoriev I.V."/>
        </authorList>
    </citation>
    <scope>NUCLEOTIDE SEQUENCE [LARGE SCALE GENOMIC DNA]</scope>
    <source>
        <strain evidence="2 3">JEL800</strain>
    </source>
</reference>
<keyword evidence="1" id="KW-0472">Membrane</keyword>
<accession>A0A1Y2C631</accession>
<dbReference type="Proteomes" id="UP000193642">
    <property type="component" value="Unassembled WGS sequence"/>
</dbReference>
<dbReference type="EMBL" id="MCGO01000029">
    <property type="protein sequence ID" value="ORY42337.1"/>
    <property type="molecule type" value="Genomic_DNA"/>
</dbReference>
<keyword evidence="3" id="KW-1185">Reference proteome</keyword>